<evidence type="ECO:0000313" key="2">
    <source>
        <dbReference type="EMBL" id="SVE14358.1"/>
    </source>
</evidence>
<sequence>MNLITNIFKKKYSLSSGSGLYIDIENLQEDAKSLISALLDQWPDSFPRPSLVTLYVPGDQVELWRMWAITQFRKSEVRVRGVQRFSGHLSKNSADIAIASDVIADFVRRRVKSVAVFSDDSDFMSLYVKIREEAPEEEKAN</sequence>
<accession>A0A383B4R8</accession>
<evidence type="ECO:0000259" key="1">
    <source>
        <dbReference type="Pfam" id="PF01936"/>
    </source>
</evidence>
<gene>
    <name evidence="2" type="ORF">METZ01_LOCUS467212</name>
</gene>
<reference evidence="2" key="1">
    <citation type="submission" date="2018-05" db="EMBL/GenBank/DDBJ databases">
        <authorList>
            <person name="Lanie J.A."/>
            <person name="Ng W.-L."/>
            <person name="Kazmierczak K.M."/>
            <person name="Andrzejewski T.M."/>
            <person name="Davidsen T.M."/>
            <person name="Wayne K.J."/>
            <person name="Tettelin H."/>
            <person name="Glass J.I."/>
            <person name="Rusch D."/>
            <person name="Podicherti R."/>
            <person name="Tsui H.-C.T."/>
            <person name="Winkler M.E."/>
        </authorList>
    </citation>
    <scope>NUCLEOTIDE SEQUENCE</scope>
</reference>
<feature type="domain" description="NYN" evidence="1">
    <location>
        <begin position="19"/>
        <end position="133"/>
    </location>
</feature>
<dbReference type="Gene3D" id="3.40.50.1010">
    <property type="entry name" value="5'-nuclease"/>
    <property type="match status" value="1"/>
</dbReference>
<dbReference type="Pfam" id="PF01936">
    <property type="entry name" value="NYN"/>
    <property type="match status" value="1"/>
</dbReference>
<organism evidence="2">
    <name type="scientific">marine metagenome</name>
    <dbReference type="NCBI Taxonomy" id="408172"/>
    <lineage>
        <taxon>unclassified sequences</taxon>
        <taxon>metagenomes</taxon>
        <taxon>ecological metagenomes</taxon>
    </lineage>
</organism>
<dbReference type="InterPro" id="IPR021139">
    <property type="entry name" value="NYN"/>
</dbReference>
<protein>
    <recommendedName>
        <fullName evidence="1">NYN domain-containing protein</fullName>
    </recommendedName>
</protein>
<feature type="non-terminal residue" evidence="2">
    <location>
        <position position="141"/>
    </location>
</feature>
<dbReference type="GO" id="GO:0004540">
    <property type="term" value="F:RNA nuclease activity"/>
    <property type="evidence" value="ECO:0007669"/>
    <property type="project" value="InterPro"/>
</dbReference>
<proteinExistence type="predicted"/>
<name>A0A383B4R8_9ZZZZ</name>
<dbReference type="EMBL" id="UINC01197067">
    <property type="protein sequence ID" value="SVE14358.1"/>
    <property type="molecule type" value="Genomic_DNA"/>
</dbReference>
<dbReference type="AlphaFoldDB" id="A0A383B4R8"/>